<keyword evidence="1" id="KW-0812">Transmembrane</keyword>
<dbReference type="InterPro" id="IPR004710">
    <property type="entry name" value="Bilac:Na_transpt"/>
</dbReference>
<comment type="caution">
    <text evidence="2">The sequence shown here is derived from an EMBL/GenBank/DDBJ whole genome shotgun (WGS) entry which is preliminary data.</text>
</comment>
<keyword evidence="3" id="KW-1185">Reference proteome</keyword>
<keyword evidence="1" id="KW-1133">Transmembrane helix</keyword>
<sequence>MDGSNITIFIDAFIITLCYHSSGLNRDKLLVVGLMLVAAAAIHNILGYVLGYWGSRMVGLSKQDSRTLSIEVALKNGGLGMGLALESLGSANAALAPIVFGKWMNISGSALANYWRDKPTDDYKLITKTKI</sequence>
<name>A0A4R5CM24_9FLAO</name>
<gene>
    <name evidence="2" type="ORF">E0F76_05335</name>
</gene>
<dbReference type="Proteomes" id="UP000295479">
    <property type="component" value="Unassembled WGS sequence"/>
</dbReference>
<dbReference type="OrthoDB" id="9806785at2"/>
<evidence type="ECO:0000256" key="1">
    <source>
        <dbReference type="SAM" id="Phobius"/>
    </source>
</evidence>
<accession>A0A4R5CM24</accession>
<feature type="transmembrane region" description="Helical" evidence="1">
    <location>
        <begin position="29"/>
        <end position="53"/>
    </location>
</feature>
<evidence type="ECO:0008006" key="4">
    <source>
        <dbReference type="Google" id="ProtNLM"/>
    </source>
</evidence>
<dbReference type="InterPro" id="IPR038770">
    <property type="entry name" value="Na+/solute_symporter_sf"/>
</dbReference>
<dbReference type="AlphaFoldDB" id="A0A4R5CM24"/>
<reference evidence="2 3" key="1">
    <citation type="submission" date="2019-03" db="EMBL/GenBank/DDBJ databases">
        <title>Flavobacterium AR-3-4 sp. nov. isolated from arctic soil.</title>
        <authorList>
            <person name="Chaudhary D.K."/>
        </authorList>
    </citation>
    <scope>NUCLEOTIDE SEQUENCE [LARGE SCALE GENOMIC DNA]</scope>
    <source>
        <strain evidence="2 3">AR-3-4</strain>
    </source>
</reference>
<organism evidence="2 3">
    <name type="scientific">Flavobacterium cellulosilyticum</name>
    <dbReference type="NCBI Taxonomy" id="2541731"/>
    <lineage>
        <taxon>Bacteria</taxon>
        <taxon>Pseudomonadati</taxon>
        <taxon>Bacteroidota</taxon>
        <taxon>Flavobacteriia</taxon>
        <taxon>Flavobacteriales</taxon>
        <taxon>Flavobacteriaceae</taxon>
        <taxon>Flavobacterium</taxon>
    </lineage>
</organism>
<protein>
    <recommendedName>
        <fullName evidence="4">Bile acid:sodium symporter family protein</fullName>
    </recommendedName>
</protein>
<dbReference type="EMBL" id="SMFK01000002">
    <property type="protein sequence ID" value="TDD98552.1"/>
    <property type="molecule type" value="Genomic_DNA"/>
</dbReference>
<dbReference type="Gene3D" id="1.20.1530.20">
    <property type="match status" value="1"/>
</dbReference>
<evidence type="ECO:0000313" key="2">
    <source>
        <dbReference type="EMBL" id="TDD98552.1"/>
    </source>
</evidence>
<proteinExistence type="predicted"/>
<dbReference type="PANTHER" id="PTHR10361">
    <property type="entry name" value="SODIUM-BILE ACID COTRANSPORTER"/>
    <property type="match status" value="1"/>
</dbReference>
<keyword evidence="1" id="KW-0472">Membrane</keyword>
<evidence type="ECO:0000313" key="3">
    <source>
        <dbReference type="Proteomes" id="UP000295479"/>
    </source>
</evidence>
<dbReference type="PANTHER" id="PTHR10361:SF28">
    <property type="entry name" value="P3 PROTEIN-RELATED"/>
    <property type="match status" value="1"/>
</dbReference>